<proteinExistence type="predicted"/>
<keyword evidence="2" id="KW-1185">Reference proteome</keyword>
<evidence type="ECO:0000313" key="1">
    <source>
        <dbReference type="EMBL" id="MXP77838.1"/>
    </source>
</evidence>
<evidence type="ECO:0000313" key="2">
    <source>
        <dbReference type="Proteomes" id="UP000460412"/>
    </source>
</evidence>
<name>A0A7X3MJZ8_9FIRM</name>
<gene>
    <name evidence="1" type="ORF">GN277_21530</name>
</gene>
<dbReference type="EMBL" id="WUQX01000001">
    <property type="protein sequence ID" value="MXP77838.1"/>
    <property type="molecule type" value="Genomic_DNA"/>
</dbReference>
<protein>
    <submittedName>
        <fullName evidence="1">Uncharacterized protein</fullName>
    </submittedName>
</protein>
<comment type="caution">
    <text evidence="1">The sequence shown here is derived from an EMBL/GenBank/DDBJ whole genome shotgun (WGS) entry which is preliminary data.</text>
</comment>
<reference evidence="1 2" key="1">
    <citation type="submission" date="2019-12" db="EMBL/GenBank/DDBJ databases">
        <title>Sporaefaciens musculi gen. nov., sp. nov., a novel bacterium isolated from the caecum of an obese mouse.</title>
        <authorList>
            <person name="Rasmussen T.S."/>
            <person name="Streidl T."/>
            <person name="Hitch T.C.A."/>
            <person name="Wortmann E."/>
            <person name="Deptula P."/>
            <person name="Hansen M."/>
            <person name="Nielsen D.S."/>
            <person name="Clavel T."/>
            <person name="Vogensen F.K."/>
        </authorList>
    </citation>
    <scope>NUCLEOTIDE SEQUENCE [LARGE SCALE GENOMIC DNA]</scope>
    <source>
        <strain evidence="1 2">WCA-9-b2</strain>
    </source>
</reference>
<organism evidence="1 2">
    <name type="scientific">Sporofaciens musculi</name>
    <dbReference type="NCBI Taxonomy" id="2681861"/>
    <lineage>
        <taxon>Bacteria</taxon>
        <taxon>Bacillati</taxon>
        <taxon>Bacillota</taxon>
        <taxon>Clostridia</taxon>
        <taxon>Lachnospirales</taxon>
        <taxon>Lachnospiraceae</taxon>
        <taxon>Sporofaciens</taxon>
    </lineage>
</organism>
<sequence>MLVFVPYVNGEFISILDTQSLEFVYVKNIGGYRYKKAIAYEEDIYMFGEPFDGGKRMVLNMHSLDAKNAIWKGENVEPAIAFDNGCRVNNKMYWPNFGYGTICIFDFENKATKKLR</sequence>
<dbReference type="Proteomes" id="UP000460412">
    <property type="component" value="Unassembled WGS sequence"/>
</dbReference>
<accession>A0A7X3MJZ8</accession>
<dbReference type="AlphaFoldDB" id="A0A7X3MJZ8"/>